<evidence type="ECO:0000313" key="1">
    <source>
        <dbReference type="EMBL" id="CAG8625243.1"/>
    </source>
</evidence>
<dbReference type="Proteomes" id="UP000789759">
    <property type="component" value="Unassembled WGS sequence"/>
</dbReference>
<reference evidence="1" key="1">
    <citation type="submission" date="2021-06" db="EMBL/GenBank/DDBJ databases">
        <authorList>
            <person name="Kallberg Y."/>
            <person name="Tangrot J."/>
            <person name="Rosling A."/>
        </authorList>
    </citation>
    <scope>NUCLEOTIDE SEQUENCE</scope>
    <source>
        <strain evidence="1">FL966</strain>
    </source>
</reference>
<dbReference type="AlphaFoldDB" id="A0A9N9D7F7"/>
<organism evidence="1 2">
    <name type="scientific">Cetraspora pellucida</name>
    <dbReference type="NCBI Taxonomy" id="1433469"/>
    <lineage>
        <taxon>Eukaryota</taxon>
        <taxon>Fungi</taxon>
        <taxon>Fungi incertae sedis</taxon>
        <taxon>Mucoromycota</taxon>
        <taxon>Glomeromycotina</taxon>
        <taxon>Glomeromycetes</taxon>
        <taxon>Diversisporales</taxon>
        <taxon>Gigasporaceae</taxon>
        <taxon>Cetraspora</taxon>
    </lineage>
</organism>
<comment type="caution">
    <text evidence="1">The sequence shown here is derived from an EMBL/GenBank/DDBJ whole genome shotgun (WGS) entry which is preliminary data.</text>
</comment>
<dbReference type="EMBL" id="CAJVQA010005655">
    <property type="protein sequence ID" value="CAG8625243.1"/>
    <property type="molecule type" value="Genomic_DNA"/>
</dbReference>
<proteinExistence type="predicted"/>
<accession>A0A9N9D7F7</accession>
<evidence type="ECO:0000313" key="2">
    <source>
        <dbReference type="Proteomes" id="UP000789759"/>
    </source>
</evidence>
<protein>
    <submittedName>
        <fullName evidence="1">16482_t:CDS:1</fullName>
    </submittedName>
</protein>
<sequence length="128" mass="14270">MLAIPKIPETGAKYQALVEYLHLETIPEDYECKNNVVTSEIVDQHVSRVLQVQQSVNTSLDKYRAKLCNQGSVHKNKSPNNIIKAGTTIPTFSQQGVFKALASNNHIAIVEVNGKKIQVPVSRIKKKF</sequence>
<keyword evidence="2" id="KW-1185">Reference proteome</keyword>
<name>A0A9N9D7F7_9GLOM</name>
<gene>
    <name evidence="1" type="ORF">CPELLU_LOCUS8123</name>
</gene>
<dbReference type="OrthoDB" id="2442211at2759"/>